<organism evidence="1 2">
    <name type="scientific">Pluteus cervinus</name>
    <dbReference type="NCBI Taxonomy" id="181527"/>
    <lineage>
        <taxon>Eukaryota</taxon>
        <taxon>Fungi</taxon>
        <taxon>Dikarya</taxon>
        <taxon>Basidiomycota</taxon>
        <taxon>Agaricomycotina</taxon>
        <taxon>Agaricomycetes</taxon>
        <taxon>Agaricomycetidae</taxon>
        <taxon>Agaricales</taxon>
        <taxon>Pluteineae</taxon>
        <taxon>Pluteaceae</taxon>
        <taxon>Pluteus</taxon>
    </lineage>
</organism>
<gene>
    <name evidence="1" type="ORF">BDN72DRAFT_824070</name>
</gene>
<reference evidence="1 2" key="1">
    <citation type="journal article" date="2019" name="Nat. Ecol. Evol.">
        <title>Megaphylogeny resolves global patterns of mushroom evolution.</title>
        <authorList>
            <person name="Varga T."/>
            <person name="Krizsan K."/>
            <person name="Foldi C."/>
            <person name="Dima B."/>
            <person name="Sanchez-Garcia M."/>
            <person name="Sanchez-Ramirez S."/>
            <person name="Szollosi G.J."/>
            <person name="Szarkandi J.G."/>
            <person name="Papp V."/>
            <person name="Albert L."/>
            <person name="Andreopoulos W."/>
            <person name="Angelini C."/>
            <person name="Antonin V."/>
            <person name="Barry K.W."/>
            <person name="Bougher N.L."/>
            <person name="Buchanan P."/>
            <person name="Buyck B."/>
            <person name="Bense V."/>
            <person name="Catcheside P."/>
            <person name="Chovatia M."/>
            <person name="Cooper J."/>
            <person name="Damon W."/>
            <person name="Desjardin D."/>
            <person name="Finy P."/>
            <person name="Geml J."/>
            <person name="Haridas S."/>
            <person name="Hughes K."/>
            <person name="Justo A."/>
            <person name="Karasinski D."/>
            <person name="Kautmanova I."/>
            <person name="Kiss B."/>
            <person name="Kocsube S."/>
            <person name="Kotiranta H."/>
            <person name="LaButti K.M."/>
            <person name="Lechner B.E."/>
            <person name="Liimatainen K."/>
            <person name="Lipzen A."/>
            <person name="Lukacs Z."/>
            <person name="Mihaltcheva S."/>
            <person name="Morgado L.N."/>
            <person name="Niskanen T."/>
            <person name="Noordeloos M.E."/>
            <person name="Ohm R.A."/>
            <person name="Ortiz-Santana B."/>
            <person name="Ovrebo C."/>
            <person name="Racz N."/>
            <person name="Riley R."/>
            <person name="Savchenko A."/>
            <person name="Shiryaev A."/>
            <person name="Soop K."/>
            <person name="Spirin V."/>
            <person name="Szebenyi C."/>
            <person name="Tomsovsky M."/>
            <person name="Tulloss R.E."/>
            <person name="Uehling J."/>
            <person name="Grigoriev I.V."/>
            <person name="Vagvolgyi C."/>
            <person name="Papp T."/>
            <person name="Martin F.M."/>
            <person name="Miettinen O."/>
            <person name="Hibbett D.S."/>
            <person name="Nagy L.G."/>
        </authorList>
    </citation>
    <scope>NUCLEOTIDE SEQUENCE [LARGE SCALE GENOMIC DNA]</scope>
    <source>
        <strain evidence="1 2">NL-1719</strain>
    </source>
</reference>
<keyword evidence="2" id="KW-1185">Reference proteome</keyword>
<sequence>MAFPQPQTGASLLLAFQLTSKVVLVVGSSRLAASRAFSALEAGSSVIVLTKDISTACEELRWRGSHGQLTLVDWDTLPSTSSRSEEERDLETLDAYISSTPGLCFVCVTDTALGSSEKRRTLDSAQKIYQLCRKRNILVNTTDIPELCDFTFTSVHRFDDDVGNGVKTGLQVGVTTNGKGCRLAGRLRREIVAKLPKEVGVAVEKVGRMRELAKEKEGHNEPPDDEDAGVEEINEDNIVSTPNRPVRARSAQSHRETDLESTRRRVKWVAQVSEYWPISKLAQLTDQEIQEILAGEPPTISSSGDPSLQHPLLLPVQSMGPPQTQGRILLVGSGPGHPSLLTQAAHVALTQLADLVLSDKLVPNEVLELIPKSTEVRIAKKFPGNADGAQAELMEAAVEAARKGLTVVRLKQGDPSIFGRAGEEILYFRQKEFNPVVIPGISSAFTGPTFAGIPLTQRGVAESFVVCTGVGRQGKEVKLPEYERGRTLVVLMGVARLGNVVDALTSGDDQNIKKAYPKHLPIAIIERASMPDQRTIYSTLENIVKAMENVGDQRPPGMMVIGWSVLALWGDGDVGVLGDGVADCRTSGDGGLWKQDEERIMKWLGEGVSWRVIEGLDVEWDEMF</sequence>
<accession>A0ACD3AJJ1</accession>
<dbReference type="Proteomes" id="UP000308600">
    <property type="component" value="Unassembled WGS sequence"/>
</dbReference>
<dbReference type="EMBL" id="ML208421">
    <property type="protein sequence ID" value="TFK65920.1"/>
    <property type="molecule type" value="Genomic_DNA"/>
</dbReference>
<protein>
    <submittedName>
        <fullName evidence="1">Uroporphyrin-III C-methyltransferase</fullName>
    </submittedName>
</protein>
<evidence type="ECO:0000313" key="2">
    <source>
        <dbReference type="Proteomes" id="UP000308600"/>
    </source>
</evidence>
<proteinExistence type="predicted"/>
<name>A0ACD3AJJ1_9AGAR</name>
<evidence type="ECO:0000313" key="1">
    <source>
        <dbReference type="EMBL" id="TFK65920.1"/>
    </source>
</evidence>